<organism evidence="1 2">
    <name type="scientific">Actinidia rufa</name>
    <dbReference type="NCBI Taxonomy" id="165716"/>
    <lineage>
        <taxon>Eukaryota</taxon>
        <taxon>Viridiplantae</taxon>
        <taxon>Streptophyta</taxon>
        <taxon>Embryophyta</taxon>
        <taxon>Tracheophyta</taxon>
        <taxon>Spermatophyta</taxon>
        <taxon>Magnoliopsida</taxon>
        <taxon>eudicotyledons</taxon>
        <taxon>Gunneridae</taxon>
        <taxon>Pentapetalae</taxon>
        <taxon>asterids</taxon>
        <taxon>Ericales</taxon>
        <taxon>Actinidiaceae</taxon>
        <taxon>Actinidia</taxon>
    </lineage>
</organism>
<proteinExistence type="predicted"/>
<comment type="caution">
    <text evidence="1">The sequence shown here is derived from an EMBL/GenBank/DDBJ whole genome shotgun (WGS) entry which is preliminary data.</text>
</comment>
<evidence type="ECO:0000313" key="1">
    <source>
        <dbReference type="EMBL" id="GFY96853.1"/>
    </source>
</evidence>
<gene>
    <name evidence="1" type="ORF">Acr_11g0011590</name>
</gene>
<dbReference type="EMBL" id="BJWL01000011">
    <property type="protein sequence ID" value="GFY96853.1"/>
    <property type="molecule type" value="Genomic_DNA"/>
</dbReference>
<protein>
    <submittedName>
        <fullName evidence="1">Uncharacterized protein</fullName>
    </submittedName>
</protein>
<dbReference type="PANTHER" id="PTHR47592">
    <property type="entry name" value="PBF68 PROTEIN"/>
    <property type="match status" value="1"/>
</dbReference>
<dbReference type="Proteomes" id="UP000585474">
    <property type="component" value="Unassembled WGS sequence"/>
</dbReference>
<evidence type="ECO:0000313" key="2">
    <source>
        <dbReference type="Proteomes" id="UP000585474"/>
    </source>
</evidence>
<sequence>MAPVPTNIPVSHVEKLERFNGTDKRWQQMMLFYLTTLSLAQFLKEDAPVMNEGETNREVITARDAWGHADFLCRNYVLNGLENTLYNVCCAKMTTKELWESLAKKYKTEDAGVKKFIGRVKVLFSRTILCVWRALGESMLVSKLNVQGINIAQRVVIVVGLVQVGDGLHPLTAFSFFQQPLMDGILNLNSQVEQLLKCVDSYLVRVLHWSSVESIGTDQAKASVTTELLLYSKLSKVTAPKLGRGAMVNGETKA</sequence>
<dbReference type="AlphaFoldDB" id="A0A7J0FE37"/>
<keyword evidence="2" id="KW-1185">Reference proteome</keyword>
<dbReference type="PANTHER" id="PTHR47592:SF27">
    <property type="entry name" value="OS08G0421700 PROTEIN"/>
    <property type="match status" value="1"/>
</dbReference>
<accession>A0A7J0FE37</accession>
<name>A0A7J0FE37_9ERIC</name>
<reference evidence="1 2" key="1">
    <citation type="submission" date="2019-07" db="EMBL/GenBank/DDBJ databases">
        <title>De Novo Assembly of kiwifruit Actinidia rufa.</title>
        <authorList>
            <person name="Sugita-Konishi S."/>
            <person name="Sato K."/>
            <person name="Mori E."/>
            <person name="Abe Y."/>
            <person name="Kisaki G."/>
            <person name="Hamano K."/>
            <person name="Suezawa K."/>
            <person name="Otani M."/>
            <person name="Fukuda T."/>
            <person name="Manabe T."/>
            <person name="Gomi K."/>
            <person name="Tabuchi M."/>
            <person name="Akimitsu K."/>
            <person name="Kataoka I."/>
        </authorList>
    </citation>
    <scope>NUCLEOTIDE SEQUENCE [LARGE SCALE GENOMIC DNA]</scope>
    <source>
        <strain evidence="2">cv. Fuchu</strain>
    </source>
</reference>